<feature type="transmembrane region" description="Helical" evidence="9">
    <location>
        <begin position="6"/>
        <end position="26"/>
    </location>
</feature>
<evidence type="ECO:0000256" key="3">
    <source>
        <dbReference type="ARBA" id="ARBA00021007"/>
    </source>
</evidence>
<comment type="similarity">
    <text evidence="2 9">Belongs to the complex I subunit 3 family.</text>
</comment>
<keyword evidence="9" id="KW-0830">Ubiquinone</keyword>
<proteinExistence type="inferred from homology"/>
<evidence type="ECO:0000256" key="9">
    <source>
        <dbReference type="RuleBase" id="RU003640"/>
    </source>
</evidence>
<dbReference type="EMBL" id="KY856830">
    <property type="protein sequence ID" value="ARO89844.1"/>
    <property type="molecule type" value="Genomic_DNA"/>
</dbReference>
<reference evidence="10" key="1">
    <citation type="submission" date="2017-03" db="EMBL/GenBank/DDBJ databases">
        <title>The First Mitochondrial Genome for Eustenogaster scitula (Hymenoptera: Vespoidea: Stenogastrinae) with Phylogenetic Implications.</title>
        <authorList>
            <person name="Huang P."/>
            <person name="Peng Y."/>
            <person name="Chen B."/>
            <person name="Li T.-J."/>
        </authorList>
    </citation>
    <scope>NUCLEOTIDE SEQUENCE</scope>
</reference>
<dbReference type="InterPro" id="IPR038430">
    <property type="entry name" value="NDAH_ubi_oxred_su3_sf"/>
</dbReference>
<dbReference type="Gene3D" id="1.20.58.1610">
    <property type="entry name" value="NADH:ubiquinone/plastoquinone oxidoreductase, chain 3"/>
    <property type="match status" value="1"/>
</dbReference>
<dbReference type="PANTHER" id="PTHR11058:SF9">
    <property type="entry name" value="NADH-UBIQUINONE OXIDOREDUCTASE CHAIN 3"/>
    <property type="match status" value="1"/>
</dbReference>
<keyword evidence="5 9" id="KW-0812">Transmembrane</keyword>
<organism evidence="10">
    <name type="scientific">Eustenogaster scitula</name>
    <dbReference type="NCBI Taxonomy" id="1980568"/>
    <lineage>
        <taxon>Eukaryota</taxon>
        <taxon>Metazoa</taxon>
        <taxon>Ecdysozoa</taxon>
        <taxon>Arthropoda</taxon>
        <taxon>Hexapoda</taxon>
        <taxon>Insecta</taxon>
        <taxon>Pterygota</taxon>
        <taxon>Neoptera</taxon>
        <taxon>Endopterygota</taxon>
        <taxon>Hymenoptera</taxon>
        <taxon>Apocrita</taxon>
        <taxon>Aculeata</taxon>
        <taxon>Vespoidea</taxon>
        <taxon>Vespidae</taxon>
        <taxon>Stenogastrinae</taxon>
        <taxon>Eustenogaster</taxon>
    </lineage>
</organism>
<comment type="function">
    <text evidence="9">Core subunit of the mitochondrial membrane respiratory chain NADH dehydrogenase (Complex I) which catalyzes electron transfer from NADH through the respiratory chain, using ubiquinone as an electron acceptor. Essential for the catalytic activity of complex I.</text>
</comment>
<dbReference type="GO" id="GO:0031966">
    <property type="term" value="C:mitochondrial membrane"/>
    <property type="evidence" value="ECO:0007669"/>
    <property type="project" value="UniProtKB-SubCell"/>
</dbReference>
<evidence type="ECO:0000256" key="4">
    <source>
        <dbReference type="ARBA" id="ARBA00022448"/>
    </source>
</evidence>
<evidence type="ECO:0000256" key="8">
    <source>
        <dbReference type="ARBA" id="ARBA00049551"/>
    </source>
</evidence>
<evidence type="ECO:0000256" key="6">
    <source>
        <dbReference type="ARBA" id="ARBA00022989"/>
    </source>
</evidence>
<dbReference type="GO" id="GO:0008137">
    <property type="term" value="F:NADH dehydrogenase (ubiquinone) activity"/>
    <property type="evidence" value="ECO:0007669"/>
    <property type="project" value="UniProtKB-UniRule"/>
</dbReference>
<gene>
    <name evidence="10" type="primary">ND3</name>
</gene>
<sequence>MNMFIMIFIINIMISMLIFMINKTFFFKTFFNREKASSYECGFDPKSMQTLPLSIKFYLIMLIFMIFDLELSFIIPLILSSKFKFFMMMNLSPLMMILMITFIIMILFFGLLWEMYDSSLKWI</sequence>
<evidence type="ECO:0000256" key="2">
    <source>
        <dbReference type="ARBA" id="ARBA00008472"/>
    </source>
</evidence>
<name>A0A509ZWT2_9HYME</name>
<dbReference type="CTD" id="4537"/>
<comment type="catalytic activity">
    <reaction evidence="8 9">
        <text>a ubiquinone + NADH + 5 H(+)(in) = a ubiquinol + NAD(+) + 4 H(+)(out)</text>
        <dbReference type="Rhea" id="RHEA:29091"/>
        <dbReference type="Rhea" id="RHEA-COMP:9565"/>
        <dbReference type="Rhea" id="RHEA-COMP:9566"/>
        <dbReference type="ChEBI" id="CHEBI:15378"/>
        <dbReference type="ChEBI" id="CHEBI:16389"/>
        <dbReference type="ChEBI" id="CHEBI:17976"/>
        <dbReference type="ChEBI" id="CHEBI:57540"/>
        <dbReference type="ChEBI" id="CHEBI:57945"/>
        <dbReference type="EC" id="7.1.1.2"/>
    </reaction>
</comment>
<keyword evidence="9 10" id="KW-0496">Mitochondrion</keyword>
<accession>A0A509ZWT2</accession>
<evidence type="ECO:0000256" key="1">
    <source>
        <dbReference type="ARBA" id="ARBA00004370"/>
    </source>
</evidence>
<dbReference type="AlphaFoldDB" id="A0A509ZWT2"/>
<protein>
    <recommendedName>
        <fullName evidence="3 9">NADH-ubiquinone oxidoreductase chain 3</fullName>
        <ecNumber evidence="9">7.1.1.2</ecNumber>
    </recommendedName>
</protein>
<keyword evidence="6 9" id="KW-1133">Transmembrane helix</keyword>
<keyword evidence="4 9" id="KW-0813">Transport</keyword>
<evidence type="ECO:0000313" key="10">
    <source>
        <dbReference type="EMBL" id="ARO89844.1"/>
    </source>
</evidence>
<keyword evidence="9" id="KW-0249">Electron transport</keyword>
<dbReference type="PANTHER" id="PTHR11058">
    <property type="entry name" value="NADH-UBIQUINONE OXIDOREDUCTASE CHAIN 3"/>
    <property type="match status" value="1"/>
</dbReference>
<keyword evidence="9" id="KW-0520">NAD</keyword>
<evidence type="ECO:0000256" key="5">
    <source>
        <dbReference type="ARBA" id="ARBA00022692"/>
    </source>
</evidence>
<dbReference type="RefSeq" id="YP_009681749.1">
    <property type="nucleotide sequence ID" value="NC_044146.1"/>
</dbReference>
<feature type="transmembrane region" description="Helical" evidence="9">
    <location>
        <begin position="57"/>
        <end position="79"/>
    </location>
</feature>
<keyword evidence="7 9" id="KW-0472">Membrane</keyword>
<dbReference type="Pfam" id="PF00507">
    <property type="entry name" value="Oxidored_q4"/>
    <property type="match status" value="1"/>
</dbReference>
<keyword evidence="9" id="KW-1278">Translocase</keyword>
<geneLocation type="mitochondrion" evidence="10"/>
<dbReference type="GeneID" id="41039685"/>
<dbReference type="GO" id="GO:0030964">
    <property type="term" value="C:NADH dehydrogenase complex"/>
    <property type="evidence" value="ECO:0007669"/>
    <property type="project" value="TreeGrafter"/>
</dbReference>
<evidence type="ECO:0000256" key="7">
    <source>
        <dbReference type="ARBA" id="ARBA00023136"/>
    </source>
</evidence>
<comment type="subcellular location">
    <subcellularLocation>
        <location evidence="1">Membrane</location>
    </subcellularLocation>
    <subcellularLocation>
        <location evidence="9">Mitochondrion membrane</location>
        <topology evidence="9">Multi-pass membrane protein</topology>
    </subcellularLocation>
</comment>
<keyword evidence="9" id="KW-0679">Respiratory chain</keyword>
<dbReference type="EC" id="7.1.1.2" evidence="9"/>
<feature type="transmembrane region" description="Helical" evidence="9">
    <location>
        <begin position="91"/>
        <end position="113"/>
    </location>
</feature>
<dbReference type="InterPro" id="IPR000440">
    <property type="entry name" value="NADH_UbQ/plastoQ_OxRdtase_su3"/>
</dbReference>